<dbReference type="SMART" id="SM01092">
    <property type="entry name" value="CO_deh_flav_C"/>
    <property type="match status" value="1"/>
</dbReference>
<dbReference type="PANTHER" id="PTHR42659">
    <property type="entry name" value="XANTHINE DEHYDROGENASE SUBUNIT C-RELATED"/>
    <property type="match status" value="1"/>
</dbReference>
<dbReference type="Pfam" id="PF03450">
    <property type="entry name" value="CO_deh_flav_C"/>
    <property type="match status" value="1"/>
</dbReference>
<reference evidence="5 6" key="1">
    <citation type="submission" date="2024-01" db="EMBL/GenBank/DDBJ databases">
        <title>New evidence supports the origin of RcGTA from prophage.</title>
        <authorList>
            <person name="Xu Y."/>
            <person name="Liu B."/>
            <person name="Chen F."/>
        </authorList>
    </citation>
    <scope>NUCLEOTIDE SEQUENCE [LARGE SCALE GENOMIC DNA]</scope>
    <source>
        <strain evidence="5 6">CBW1107-2</strain>
    </source>
</reference>
<dbReference type="InterPro" id="IPR016169">
    <property type="entry name" value="FAD-bd_PCMH_sub2"/>
</dbReference>
<dbReference type="Gene3D" id="3.30.390.50">
    <property type="entry name" value="CO dehydrogenase flavoprotein, C-terminal domain"/>
    <property type="match status" value="1"/>
</dbReference>
<dbReference type="InterPro" id="IPR036318">
    <property type="entry name" value="FAD-bd_PCMH-like_sf"/>
</dbReference>
<keyword evidence="3" id="KW-0560">Oxidoreductase</keyword>
<dbReference type="InterPro" id="IPR002346">
    <property type="entry name" value="Mopterin_DH_FAD-bd"/>
</dbReference>
<sequence length="272" mass="28482">MPVKVETYDRVEEAARALSASRSARFLGGGTLVMRAVNAGDQSFDTIIRLRDPDFRTIRMQGDGLVIGAGVTMAALVANRDAAFLAPVARVIGGPAIRNMATVGGNLFASGNYGDLAVALLALGATVQLAGSGSRSMPIDEFLRDRERHATSLVQSVTVPRPRDPAAFRFTKVSRVKPKGVSLMSIAALLPQSGGRVQGARVAYGAMGPTPLRAIAVERALEGQALDAAAIDRAAALAVEGIAPPTDALASSWYRAEVAGVHLKRLLAGERR</sequence>
<feature type="domain" description="FAD-binding PCMH-type" evidence="4">
    <location>
        <begin position="1"/>
        <end position="164"/>
    </location>
</feature>
<dbReference type="PANTHER" id="PTHR42659:SF2">
    <property type="entry name" value="XANTHINE DEHYDROGENASE SUBUNIT C-RELATED"/>
    <property type="match status" value="1"/>
</dbReference>
<gene>
    <name evidence="5" type="ORF">V1479_06730</name>
</gene>
<name>A0ABV3WQQ6_9HYPH</name>
<organism evidence="5 6">
    <name type="scientific">Neoaquamicrobium sediminum</name>
    <dbReference type="NCBI Taxonomy" id="1849104"/>
    <lineage>
        <taxon>Bacteria</taxon>
        <taxon>Pseudomonadati</taxon>
        <taxon>Pseudomonadota</taxon>
        <taxon>Alphaproteobacteria</taxon>
        <taxon>Hyphomicrobiales</taxon>
        <taxon>Phyllobacteriaceae</taxon>
        <taxon>Neoaquamicrobium</taxon>
    </lineage>
</organism>
<protein>
    <submittedName>
        <fullName evidence="5">FAD binding domain-containing protein</fullName>
    </submittedName>
</protein>
<evidence type="ECO:0000313" key="6">
    <source>
        <dbReference type="Proteomes" id="UP001559025"/>
    </source>
</evidence>
<keyword evidence="1" id="KW-0285">Flavoprotein</keyword>
<evidence type="ECO:0000313" key="5">
    <source>
        <dbReference type="EMBL" id="MEX4006993.1"/>
    </source>
</evidence>
<dbReference type="SUPFAM" id="SSF56176">
    <property type="entry name" value="FAD-binding/transporter-associated domain-like"/>
    <property type="match status" value="1"/>
</dbReference>
<dbReference type="Proteomes" id="UP001559025">
    <property type="component" value="Unassembled WGS sequence"/>
</dbReference>
<comment type="caution">
    <text evidence="5">The sequence shown here is derived from an EMBL/GenBank/DDBJ whole genome shotgun (WGS) entry which is preliminary data.</text>
</comment>
<dbReference type="InterPro" id="IPR036683">
    <property type="entry name" value="CO_DH_flav_C_dom_sf"/>
</dbReference>
<evidence type="ECO:0000259" key="4">
    <source>
        <dbReference type="PROSITE" id="PS51387"/>
    </source>
</evidence>
<proteinExistence type="predicted"/>
<keyword evidence="2" id="KW-0274">FAD</keyword>
<accession>A0ABV3WQQ6</accession>
<dbReference type="InterPro" id="IPR051312">
    <property type="entry name" value="Diverse_Substr_Oxidored"/>
</dbReference>
<dbReference type="InterPro" id="IPR005107">
    <property type="entry name" value="CO_DH_flav_C"/>
</dbReference>
<evidence type="ECO:0000256" key="2">
    <source>
        <dbReference type="ARBA" id="ARBA00022827"/>
    </source>
</evidence>
<dbReference type="EMBL" id="JAZHFV010000002">
    <property type="protein sequence ID" value="MEX4006993.1"/>
    <property type="molecule type" value="Genomic_DNA"/>
</dbReference>
<evidence type="ECO:0000256" key="1">
    <source>
        <dbReference type="ARBA" id="ARBA00022630"/>
    </source>
</evidence>
<dbReference type="InterPro" id="IPR016166">
    <property type="entry name" value="FAD-bd_PCMH"/>
</dbReference>
<dbReference type="RefSeq" id="WP_368802237.1">
    <property type="nucleotide sequence ID" value="NZ_JAZHFV010000002.1"/>
</dbReference>
<keyword evidence="6" id="KW-1185">Reference proteome</keyword>
<dbReference type="SUPFAM" id="SSF55447">
    <property type="entry name" value="CO dehydrogenase flavoprotein C-terminal domain-like"/>
    <property type="match status" value="1"/>
</dbReference>
<dbReference type="Pfam" id="PF00941">
    <property type="entry name" value="FAD_binding_5"/>
    <property type="match status" value="1"/>
</dbReference>
<dbReference type="PROSITE" id="PS51387">
    <property type="entry name" value="FAD_PCMH"/>
    <property type="match status" value="1"/>
</dbReference>
<evidence type="ECO:0000256" key="3">
    <source>
        <dbReference type="ARBA" id="ARBA00023002"/>
    </source>
</evidence>
<dbReference type="Gene3D" id="3.30.465.10">
    <property type="match status" value="1"/>
</dbReference>